<dbReference type="PANTHER" id="PTHR34023">
    <property type="entry name" value="RNASE H DOMAIN-CONTAINING PROTEIN"/>
    <property type="match status" value="1"/>
</dbReference>
<accession>A0ABR2SN17</accession>
<organism evidence="1 2">
    <name type="scientific">Hibiscus sabdariffa</name>
    <name type="common">roselle</name>
    <dbReference type="NCBI Taxonomy" id="183260"/>
    <lineage>
        <taxon>Eukaryota</taxon>
        <taxon>Viridiplantae</taxon>
        <taxon>Streptophyta</taxon>
        <taxon>Embryophyta</taxon>
        <taxon>Tracheophyta</taxon>
        <taxon>Spermatophyta</taxon>
        <taxon>Magnoliopsida</taxon>
        <taxon>eudicotyledons</taxon>
        <taxon>Gunneridae</taxon>
        <taxon>Pentapetalae</taxon>
        <taxon>rosids</taxon>
        <taxon>malvids</taxon>
        <taxon>Malvales</taxon>
        <taxon>Malvaceae</taxon>
        <taxon>Malvoideae</taxon>
        <taxon>Hibiscus</taxon>
    </lineage>
</organism>
<gene>
    <name evidence="1" type="ORF">V6N11_039374</name>
</gene>
<evidence type="ECO:0008006" key="3">
    <source>
        <dbReference type="Google" id="ProtNLM"/>
    </source>
</evidence>
<comment type="caution">
    <text evidence="1">The sequence shown here is derived from an EMBL/GenBank/DDBJ whole genome shotgun (WGS) entry which is preliminary data.</text>
</comment>
<dbReference type="Proteomes" id="UP001396334">
    <property type="component" value="Unassembled WGS sequence"/>
</dbReference>
<evidence type="ECO:0000313" key="2">
    <source>
        <dbReference type="Proteomes" id="UP001396334"/>
    </source>
</evidence>
<keyword evidence="2" id="KW-1185">Reference proteome</keyword>
<evidence type="ECO:0000313" key="1">
    <source>
        <dbReference type="EMBL" id="KAK9026537.1"/>
    </source>
</evidence>
<sequence length="108" mass="12308">MSMEPGIVQRVEWTVEPMSFGGVFVGLASAWEYGLRKMVVEVDRLERLRCTRNLDNCSKDWKVAFQHVLKEGNKVADRLTKVVNLKDIGIVVHHSPSLMVATLLQQDR</sequence>
<name>A0ABR2SN17_9ROSI</name>
<proteinExistence type="predicted"/>
<dbReference type="EMBL" id="JBBPBN010000013">
    <property type="protein sequence ID" value="KAK9026537.1"/>
    <property type="molecule type" value="Genomic_DNA"/>
</dbReference>
<protein>
    <recommendedName>
        <fullName evidence="3">RNase H type-1 domain-containing protein</fullName>
    </recommendedName>
</protein>
<reference evidence="1 2" key="1">
    <citation type="journal article" date="2024" name="G3 (Bethesda)">
        <title>Genome assembly of Hibiscus sabdariffa L. provides insights into metabolisms of medicinal natural products.</title>
        <authorList>
            <person name="Kim T."/>
        </authorList>
    </citation>
    <scope>NUCLEOTIDE SEQUENCE [LARGE SCALE GENOMIC DNA]</scope>
    <source>
        <strain evidence="1">TK-2024</strain>
        <tissue evidence="1">Old leaves</tissue>
    </source>
</reference>
<dbReference type="PANTHER" id="PTHR34023:SF4">
    <property type="entry name" value="RNASE H TYPE-1 DOMAIN-CONTAINING PROTEIN"/>
    <property type="match status" value="1"/>
</dbReference>